<dbReference type="InterPro" id="IPR036388">
    <property type="entry name" value="WH-like_DNA-bd_sf"/>
</dbReference>
<dbReference type="SUPFAM" id="SSF46894">
    <property type="entry name" value="C-terminal effector domain of the bipartite response regulators"/>
    <property type="match status" value="1"/>
</dbReference>
<dbReference type="AlphaFoldDB" id="A0A9X1YDS2"/>
<dbReference type="InterPro" id="IPR001867">
    <property type="entry name" value="OmpR/PhoB-type_DNA-bd"/>
</dbReference>
<proteinExistence type="predicted"/>
<protein>
    <recommendedName>
        <fullName evidence="3">OmpR/PhoB-type domain-containing protein</fullName>
    </recommendedName>
</protein>
<comment type="caution">
    <text evidence="4">The sequence shown here is derived from an EMBL/GenBank/DDBJ whole genome shotgun (WGS) entry which is preliminary data.</text>
</comment>
<gene>
    <name evidence="4" type="ORF">M0638_22960</name>
</gene>
<dbReference type="Proteomes" id="UP001139516">
    <property type="component" value="Unassembled WGS sequence"/>
</dbReference>
<dbReference type="RefSeq" id="WP_248669293.1">
    <property type="nucleotide sequence ID" value="NZ_JALPRX010000112.1"/>
</dbReference>
<dbReference type="Gene3D" id="1.10.10.10">
    <property type="entry name" value="Winged helix-like DNA-binding domain superfamily/Winged helix DNA-binding domain"/>
    <property type="match status" value="1"/>
</dbReference>
<dbReference type="GO" id="GO:0006355">
    <property type="term" value="P:regulation of DNA-templated transcription"/>
    <property type="evidence" value="ECO:0007669"/>
    <property type="project" value="InterPro"/>
</dbReference>
<evidence type="ECO:0000259" key="3">
    <source>
        <dbReference type="PROSITE" id="PS51755"/>
    </source>
</evidence>
<evidence type="ECO:0000256" key="2">
    <source>
        <dbReference type="PROSITE-ProRule" id="PRU01091"/>
    </source>
</evidence>
<dbReference type="PROSITE" id="PS51755">
    <property type="entry name" value="OMPR_PHOB"/>
    <property type="match status" value="1"/>
</dbReference>
<name>A0A9X1YDS2_9PROT</name>
<feature type="domain" description="OmpR/PhoB-type" evidence="3">
    <location>
        <begin position="199"/>
        <end position="309"/>
    </location>
</feature>
<sequence length="318" mass="33951">MPDSLPASLWRLSEAGEPAIMLGRQHGPDEAAAFTRLLELGVLLHGERLTEWDRCADCDCGAEERRVRWDGDVACAADHRRDEVLASDLLFTFRVAIPALAGEAAAAMGLGPAEELAPGLWRLGSLPDGRVLAAAPTRAGLLLPGLVGSLRTVDPEGAIVLLGPPLPDTQRAALARQGVHHTAAAEVVLAPGQGPLLGFDVARLPDGNAGRHRLVLTPATRTVRLDGREAYLPPRPFQLLRILVRQHRRGQPVVAPHDLHRELFSAETSPAAVRDLVAELRRQLAKAFGAKAVSGLVESHTGHGYLLSLPPLTAWAAE</sequence>
<keyword evidence="1 2" id="KW-0238">DNA-binding</keyword>
<organism evidence="4 5">
    <name type="scientific">Roseomonas acroporae</name>
    <dbReference type="NCBI Taxonomy" id="2937791"/>
    <lineage>
        <taxon>Bacteria</taxon>
        <taxon>Pseudomonadati</taxon>
        <taxon>Pseudomonadota</taxon>
        <taxon>Alphaproteobacteria</taxon>
        <taxon>Acetobacterales</taxon>
        <taxon>Roseomonadaceae</taxon>
        <taxon>Roseomonas</taxon>
    </lineage>
</organism>
<dbReference type="EMBL" id="JALPRX010000112">
    <property type="protein sequence ID" value="MCK8787238.1"/>
    <property type="molecule type" value="Genomic_DNA"/>
</dbReference>
<reference evidence="4" key="1">
    <citation type="submission" date="2022-04" db="EMBL/GenBank/DDBJ databases">
        <title>Roseomonas acroporae sp. nov., isolated from coral Acropora digitifera.</title>
        <authorList>
            <person name="Sun H."/>
        </authorList>
    </citation>
    <scope>NUCLEOTIDE SEQUENCE</scope>
    <source>
        <strain evidence="4">NAR14</strain>
    </source>
</reference>
<accession>A0A9X1YDS2</accession>
<feature type="DNA-binding region" description="OmpR/PhoB-type" evidence="2">
    <location>
        <begin position="199"/>
        <end position="309"/>
    </location>
</feature>
<evidence type="ECO:0000256" key="1">
    <source>
        <dbReference type="ARBA" id="ARBA00023125"/>
    </source>
</evidence>
<dbReference type="GO" id="GO:0003677">
    <property type="term" value="F:DNA binding"/>
    <property type="evidence" value="ECO:0007669"/>
    <property type="project" value="UniProtKB-UniRule"/>
</dbReference>
<dbReference type="SMART" id="SM00862">
    <property type="entry name" value="Trans_reg_C"/>
    <property type="match status" value="1"/>
</dbReference>
<dbReference type="GO" id="GO:0000160">
    <property type="term" value="P:phosphorelay signal transduction system"/>
    <property type="evidence" value="ECO:0007669"/>
    <property type="project" value="InterPro"/>
</dbReference>
<keyword evidence="5" id="KW-1185">Reference proteome</keyword>
<evidence type="ECO:0000313" key="5">
    <source>
        <dbReference type="Proteomes" id="UP001139516"/>
    </source>
</evidence>
<dbReference type="InterPro" id="IPR016032">
    <property type="entry name" value="Sig_transdc_resp-reg_C-effctor"/>
</dbReference>
<evidence type="ECO:0000313" key="4">
    <source>
        <dbReference type="EMBL" id="MCK8787238.1"/>
    </source>
</evidence>